<dbReference type="Pfam" id="PF00672">
    <property type="entry name" value="HAMP"/>
    <property type="match status" value="1"/>
</dbReference>
<evidence type="ECO:0000256" key="3">
    <source>
        <dbReference type="ARBA" id="ARBA00022500"/>
    </source>
</evidence>
<evidence type="ECO:0000313" key="10">
    <source>
        <dbReference type="EMBL" id="PWW11453.1"/>
    </source>
</evidence>
<dbReference type="Pfam" id="PF00015">
    <property type="entry name" value="MCPsignal"/>
    <property type="match status" value="1"/>
</dbReference>
<evidence type="ECO:0000256" key="4">
    <source>
        <dbReference type="ARBA" id="ARBA00023224"/>
    </source>
</evidence>
<dbReference type="Gene3D" id="1.10.287.950">
    <property type="entry name" value="Methyl-accepting chemotaxis protein"/>
    <property type="match status" value="1"/>
</dbReference>
<evidence type="ECO:0000256" key="7">
    <source>
        <dbReference type="SAM" id="Phobius"/>
    </source>
</evidence>
<evidence type="ECO:0000256" key="5">
    <source>
        <dbReference type="ARBA" id="ARBA00029447"/>
    </source>
</evidence>
<dbReference type="GO" id="GO:0004888">
    <property type="term" value="F:transmembrane signaling receptor activity"/>
    <property type="evidence" value="ECO:0007669"/>
    <property type="project" value="InterPro"/>
</dbReference>
<keyword evidence="11" id="KW-1185">Reference proteome</keyword>
<dbReference type="PROSITE" id="PS50885">
    <property type="entry name" value="HAMP"/>
    <property type="match status" value="1"/>
</dbReference>
<dbReference type="GO" id="GO:0007165">
    <property type="term" value="P:signal transduction"/>
    <property type="evidence" value="ECO:0007669"/>
    <property type="project" value="UniProtKB-KW"/>
</dbReference>
<reference evidence="10 11" key="1">
    <citation type="submission" date="2018-05" db="EMBL/GenBank/DDBJ databases">
        <title>Genomic Encyclopedia of Type Strains, Phase IV (KMG-IV): sequencing the most valuable type-strain genomes for metagenomic binning, comparative biology and taxonomic classification.</title>
        <authorList>
            <person name="Goeker M."/>
        </authorList>
    </citation>
    <scope>NUCLEOTIDE SEQUENCE [LARGE SCALE GENOMIC DNA]</scope>
    <source>
        <strain evidence="10 11">DSM 19579</strain>
    </source>
</reference>
<evidence type="ECO:0000259" key="8">
    <source>
        <dbReference type="PROSITE" id="PS50111"/>
    </source>
</evidence>
<dbReference type="EMBL" id="QGTS01000002">
    <property type="protein sequence ID" value="PWW11453.1"/>
    <property type="molecule type" value="Genomic_DNA"/>
</dbReference>
<dbReference type="PRINTS" id="PR00260">
    <property type="entry name" value="CHEMTRNSDUCR"/>
</dbReference>
<dbReference type="Proteomes" id="UP000246744">
    <property type="component" value="Unassembled WGS sequence"/>
</dbReference>
<protein>
    <submittedName>
        <fullName evidence="10">Methyl-accepting chemotaxis protein-1 (Serine sensor receptor)</fullName>
    </submittedName>
</protein>
<dbReference type="AlphaFoldDB" id="A0A317Q6D2"/>
<dbReference type="FunFam" id="1.10.287.950:FF:000001">
    <property type="entry name" value="Methyl-accepting chemotaxis sensory transducer"/>
    <property type="match status" value="1"/>
</dbReference>
<evidence type="ECO:0000313" key="11">
    <source>
        <dbReference type="Proteomes" id="UP000246744"/>
    </source>
</evidence>
<feature type="domain" description="Methyl-accepting transducer" evidence="8">
    <location>
        <begin position="282"/>
        <end position="511"/>
    </location>
</feature>
<dbReference type="PANTHER" id="PTHR43531:SF14">
    <property type="entry name" value="METHYL-ACCEPTING CHEMOTAXIS PROTEIN I-RELATED"/>
    <property type="match status" value="1"/>
</dbReference>
<dbReference type="InterPro" id="IPR003660">
    <property type="entry name" value="HAMP_dom"/>
</dbReference>
<organism evidence="10 11">
    <name type="scientific">Mangrovibacter plantisponsor</name>
    <dbReference type="NCBI Taxonomy" id="451513"/>
    <lineage>
        <taxon>Bacteria</taxon>
        <taxon>Pseudomonadati</taxon>
        <taxon>Pseudomonadota</taxon>
        <taxon>Gammaproteobacteria</taxon>
        <taxon>Enterobacterales</taxon>
        <taxon>Enterobacteriaceae</taxon>
        <taxon>Mangrovibacter</taxon>
    </lineage>
</organism>
<dbReference type="CDD" id="cd06225">
    <property type="entry name" value="HAMP"/>
    <property type="match status" value="1"/>
</dbReference>
<keyword evidence="3" id="KW-0145">Chemotaxis</keyword>
<dbReference type="InterPro" id="IPR051310">
    <property type="entry name" value="MCP_chemotaxis"/>
</dbReference>
<feature type="domain" description="HAMP" evidence="9">
    <location>
        <begin position="225"/>
        <end position="277"/>
    </location>
</feature>
<keyword evidence="4 6" id="KW-0807">Transducer</keyword>
<dbReference type="PANTHER" id="PTHR43531">
    <property type="entry name" value="PROTEIN ICFG"/>
    <property type="match status" value="1"/>
</dbReference>
<dbReference type="RefSeq" id="WP_245929963.1">
    <property type="nucleotide sequence ID" value="NZ_QGTS01000002.1"/>
</dbReference>
<evidence type="ECO:0000259" key="9">
    <source>
        <dbReference type="PROSITE" id="PS50885"/>
    </source>
</evidence>
<evidence type="ECO:0000256" key="2">
    <source>
        <dbReference type="ARBA" id="ARBA00022481"/>
    </source>
</evidence>
<evidence type="ECO:0000256" key="1">
    <source>
        <dbReference type="ARBA" id="ARBA00004429"/>
    </source>
</evidence>
<dbReference type="PROSITE" id="PS50111">
    <property type="entry name" value="CHEMOTAXIS_TRANSDUC_2"/>
    <property type="match status" value="1"/>
</dbReference>
<proteinExistence type="inferred from homology"/>
<keyword evidence="2" id="KW-0488">Methylation</keyword>
<feature type="transmembrane region" description="Helical" evidence="7">
    <location>
        <begin position="204"/>
        <end position="224"/>
    </location>
</feature>
<sequence length="548" mass="58801">MLSALRLNQFRIGPRLWLLSVLLLVLTLCAGAIGGYVNYHWTKSSQKFIAREMLIEQSIDTARNAQVQFKIQVQEWKDTLLRGVQGGDLFTKYKAAFLEQNDKTQALLNTLSQQLPALGMSNQDVLAAREAHSQLLHQYLSALASYDIADINSPARVDKQVRGIDRAPTKMIDDVVEKTLQHAQMLHQEINAENTRHYQQIQTIIVLVIVLAVLTGGVVTWLIIRSITRPVAQAVQVARQVASGDLRATIEVSGKDEIAGLMGALQTMNNSLARIVSEVIDGAENIADASASIADGSQALSTRNEAQASALIETAASMEEVTSAVKHTADNAAEANKLSQNTDAMAQDGNHSVERLVEAMGDINRFSTEINSIVTVIESIAFQTNILALNAAVEAARAGAEGRGFAVVASEVRALAQRSSNAAKEINSLISRTSSRIAQGNDLAGEAGVAMKQMLNNIRQVSQLVETISVACNQQSAGIEQVSLAVTHMDSATQQNATLSQQSSDAASQLHHHAAALLESVNSFTLKSSDTARGYGENALPALEAPPA</sequence>
<keyword evidence="10" id="KW-0675">Receptor</keyword>
<dbReference type="SMART" id="SM00304">
    <property type="entry name" value="HAMP"/>
    <property type="match status" value="1"/>
</dbReference>
<dbReference type="GO" id="GO:0006935">
    <property type="term" value="P:chemotaxis"/>
    <property type="evidence" value="ECO:0007669"/>
    <property type="project" value="UniProtKB-KW"/>
</dbReference>
<accession>A0A317Q6D2</accession>
<dbReference type="SUPFAM" id="SSF58104">
    <property type="entry name" value="Methyl-accepting chemotaxis protein (MCP) signaling domain"/>
    <property type="match status" value="1"/>
</dbReference>
<comment type="caution">
    <text evidence="10">The sequence shown here is derived from an EMBL/GenBank/DDBJ whole genome shotgun (WGS) entry which is preliminary data.</text>
</comment>
<comment type="subcellular location">
    <subcellularLocation>
        <location evidence="1">Cell inner membrane</location>
        <topology evidence="1">Multi-pass membrane protein</topology>
    </subcellularLocation>
</comment>
<comment type="similarity">
    <text evidence="5">Belongs to the methyl-accepting chemotaxis (MCP) protein family.</text>
</comment>
<keyword evidence="7" id="KW-1133">Transmembrane helix</keyword>
<dbReference type="GO" id="GO:0005886">
    <property type="term" value="C:plasma membrane"/>
    <property type="evidence" value="ECO:0007669"/>
    <property type="project" value="UniProtKB-SubCell"/>
</dbReference>
<keyword evidence="7" id="KW-0472">Membrane</keyword>
<evidence type="ECO:0000256" key="6">
    <source>
        <dbReference type="PROSITE-ProRule" id="PRU00284"/>
    </source>
</evidence>
<dbReference type="Gene3D" id="6.10.340.10">
    <property type="match status" value="1"/>
</dbReference>
<dbReference type="SMART" id="SM00283">
    <property type="entry name" value="MA"/>
    <property type="match status" value="1"/>
</dbReference>
<keyword evidence="7" id="KW-0812">Transmembrane</keyword>
<dbReference type="InterPro" id="IPR004090">
    <property type="entry name" value="Chemotax_Me-accpt_rcpt"/>
</dbReference>
<name>A0A317Q6D2_9ENTR</name>
<gene>
    <name evidence="10" type="ORF">DES37_10255</name>
</gene>
<dbReference type="InterPro" id="IPR004089">
    <property type="entry name" value="MCPsignal_dom"/>
</dbReference>